<dbReference type="NCBIfam" id="TIGR01683">
    <property type="entry name" value="thiS"/>
    <property type="match status" value="1"/>
</dbReference>
<dbReference type="InterPro" id="IPR012675">
    <property type="entry name" value="Beta-grasp_dom_sf"/>
</dbReference>
<reference evidence="1 2" key="1">
    <citation type="submission" date="2019-07" db="EMBL/GenBank/DDBJ databases">
        <authorList>
            <person name="Park Y.J."/>
            <person name="Jeong S.E."/>
            <person name="Jung H.S."/>
        </authorList>
    </citation>
    <scope>NUCLEOTIDE SEQUENCE [LARGE SCALE GENOMIC DNA]</scope>
    <source>
        <strain evidence="2">P16(2019)</strain>
    </source>
</reference>
<dbReference type="RefSeq" id="WP_143848598.1">
    <property type="nucleotide sequence ID" value="NZ_VLXZ01000005.1"/>
</dbReference>
<name>A0A553ZZ34_9BACI</name>
<dbReference type="OrthoDB" id="9798559at2"/>
<dbReference type="InterPro" id="IPR010035">
    <property type="entry name" value="Thi_S"/>
</dbReference>
<dbReference type="AlphaFoldDB" id="A0A553ZZ34"/>
<dbReference type="Gene3D" id="3.10.20.30">
    <property type="match status" value="1"/>
</dbReference>
<dbReference type="EMBL" id="VLXZ01000005">
    <property type="protein sequence ID" value="TSB46703.1"/>
    <property type="molecule type" value="Genomic_DNA"/>
</dbReference>
<sequence length="65" mass="7351">MKLLVNGEQSSVDVKTLYELVEQYKINQQLVVTEVDGLIIGQEERTQFELKEGMKIELVHFVGGG</sequence>
<dbReference type="CDD" id="cd00565">
    <property type="entry name" value="Ubl_ThiS"/>
    <property type="match status" value="1"/>
</dbReference>
<dbReference type="InterPro" id="IPR003749">
    <property type="entry name" value="ThiS/MoaD-like"/>
</dbReference>
<accession>A0A553ZZ34</accession>
<dbReference type="Proteomes" id="UP000318521">
    <property type="component" value="Unassembled WGS sequence"/>
</dbReference>
<protein>
    <submittedName>
        <fullName evidence="1">Sulfur carrier protein ThiS</fullName>
    </submittedName>
</protein>
<dbReference type="PANTHER" id="PTHR34472:SF1">
    <property type="entry name" value="SULFUR CARRIER PROTEIN THIS"/>
    <property type="match status" value="1"/>
</dbReference>
<evidence type="ECO:0000313" key="1">
    <source>
        <dbReference type="EMBL" id="TSB46703.1"/>
    </source>
</evidence>
<dbReference type="Pfam" id="PF02597">
    <property type="entry name" value="ThiS"/>
    <property type="match status" value="1"/>
</dbReference>
<evidence type="ECO:0000313" key="2">
    <source>
        <dbReference type="Proteomes" id="UP000318521"/>
    </source>
</evidence>
<organism evidence="1 2">
    <name type="scientific">Alkalicoccobacillus porphyridii</name>
    <dbReference type="NCBI Taxonomy" id="2597270"/>
    <lineage>
        <taxon>Bacteria</taxon>
        <taxon>Bacillati</taxon>
        <taxon>Bacillota</taxon>
        <taxon>Bacilli</taxon>
        <taxon>Bacillales</taxon>
        <taxon>Bacillaceae</taxon>
        <taxon>Alkalicoccobacillus</taxon>
    </lineage>
</organism>
<dbReference type="SUPFAM" id="SSF54285">
    <property type="entry name" value="MoaD/ThiS"/>
    <property type="match status" value="1"/>
</dbReference>
<proteinExistence type="predicted"/>
<comment type="caution">
    <text evidence="1">The sequence shown here is derived from an EMBL/GenBank/DDBJ whole genome shotgun (WGS) entry which is preliminary data.</text>
</comment>
<dbReference type="InterPro" id="IPR016155">
    <property type="entry name" value="Mopterin_synth/thiamin_S_b"/>
</dbReference>
<dbReference type="PANTHER" id="PTHR34472">
    <property type="entry name" value="SULFUR CARRIER PROTEIN THIS"/>
    <property type="match status" value="1"/>
</dbReference>
<gene>
    <name evidence="1" type="primary">thiS</name>
    <name evidence="1" type="ORF">FN960_10130</name>
</gene>
<keyword evidence="2" id="KW-1185">Reference proteome</keyword>